<keyword evidence="3" id="KW-1185">Reference proteome</keyword>
<sequence length="159" mass="16090">MARLMLVLGAVLVSCMATTSCGPASDGPGSGPVPPCSLLTVPEIRAAIDAAWSPGRQQVSEGDTDAIGCAFSSPKGFVILWSSAQDAEAGYRSSRAAPTQQPQQDLSGVGYEGYAYTSPGNVQEVHLLKGDAYVSVAVGAGAPPGTARHFGDLVVAGLP</sequence>
<evidence type="ECO:0000313" key="3">
    <source>
        <dbReference type="Proteomes" id="UP000179769"/>
    </source>
</evidence>
<evidence type="ECO:0008006" key="4">
    <source>
        <dbReference type="Google" id="ProtNLM"/>
    </source>
</evidence>
<protein>
    <recommendedName>
        <fullName evidence="4">DUF3558 domain-containing protein</fullName>
    </recommendedName>
</protein>
<accession>A0A1S1PNR0</accession>
<evidence type="ECO:0000313" key="2">
    <source>
        <dbReference type="EMBL" id="OHV21544.1"/>
    </source>
</evidence>
<dbReference type="EMBL" id="MAXA01000252">
    <property type="protein sequence ID" value="OHV21544.1"/>
    <property type="molecule type" value="Genomic_DNA"/>
</dbReference>
<organism evidence="2 3">
    <name type="scientific">Parafrankia soli</name>
    <dbReference type="NCBI Taxonomy" id="2599596"/>
    <lineage>
        <taxon>Bacteria</taxon>
        <taxon>Bacillati</taxon>
        <taxon>Actinomycetota</taxon>
        <taxon>Actinomycetes</taxon>
        <taxon>Frankiales</taxon>
        <taxon>Frankiaceae</taxon>
        <taxon>Parafrankia</taxon>
    </lineage>
</organism>
<proteinExistence type="predicted"/>
<gene>
    <name evidence="2" type="ORF">BBK14_26350</name>
</gene>
<feature type="chain" id="PRO_5038370160" description="DUF3558 domain-containing protein" evidence="1">
    <location>
        <begin position="20"/>
        <end position="159"/>
    </location>
</feature>
<evidence type="ECO:0000256" key="1">
    <source>
        <dbReference type="SAM" id="SignalP"/>
    </source>
</evidence>
<feature type="signal peptide" evidence="1">
    <location>
        <begin position="1"/>
        <end position="19"/>
    </location>
</feature>
<keyword evidence="1" id="KW-0732">Signal</keyword>
<comment type="caution">
    <text evidence="2">The sequence shown here is derived from an EMBL/GenBank/DDBJ whole genome shotgun (WGS) entry which is preliminary data.</text>
</comment>
<reference evidence="3" key="1">
    <citation type="submission" date="2016-07" db="EMBL/GenBank/DDBJ databases">
        <title>Frankia sp. NRRL B-16219 Genome sequencing.</title>
        <authorList>
            <person name="Ghodhbane-Gtari F."/>
            <person name="Swanson E."/>
            <person name="Gueddou A."/>
            <person name="Louati M."/>
            <person name="Nouioui I."/>
            <person name="Hezbri K."/>
            <person name="Abebe-Akele F."/>
            <person name="Simpson S."/>
            <person name="Morris K."/>
            <person name="Thomas K."/>
            <person name="Gtari M."/>
            <person name="Tisa L.S."/>
        </authorList>
    </citation>
    <scope>NUCLEOTIDE SEQUENCE [LARGE SCALE GENOMIC DNA]</scope>
    <source>
        <strain evidence="3">NRRL B-16219</strain>
    </source>
</reference>
<dbReference type="PROSITE" id="PS51257">
    <property type="entry name" value="PROKAR_LIPOPROTEIN"/>
    <property type="match status" value="1"/>
</dbReference>
<dbReference type="Proteomes" id="UP000179769">
    <property type="component" value="Unassembled WGS sequence"/>
</dbReference>
<dbReference type="AlphaFoldDB" id="A0A1S1PNR0"/>
<name>A0A1S1PNR0_9ACTN</name>